<gene>
    <name evidence="2" type="ORF">QR685DRAFT_65187</name>
</gene>
<evidence type="ECO:0000256" key="1">
    <source>
        <dbReference type="SAM" id="Phobius"/>
    </source>
</evidence>
<keyword evidence="3" id="KW-1185">Reference proteome</keyword>
<keyword evidence="1" id="KW-0472">Membrane</keyword>
<name>A0ABR3DUG6_NEUIN</name>
<reference evidence="2 3" key="1">
    <citation type="submission" date="2023-09" db="EMBL/GenBank/DDBJ databases">
        <title>Multi-omics analysis of a traditional fermented food reveals byproduct-associated fungal strains for waste-to-food upcycling.</title>
        <authorList>
            <consortium name="Lawrence Berkeley National Laboratory"/>
            <person name="Rekdal V.M."/>
            <person name="Villalobos-Escobedo J.M."/>
            <person name="Rodriguez-Valeron N."/>
            <person name="Garcia M.O."/>
            <person name="Vasquez D.P."/>
            <person name="Damayanti I."/>
            <person name="Sorensen P.M."/>
            <person name="Baidoo E.E."/>
            <person name="De Carvalho A.C."/>
            <person name="Riley R."/>
            <person name="Lipzen A."/>
            <person name="He G."/>
            <person name="Yan M."/>
            <person name="Haridas S."/>
            <person name="Daum C."/>
            <person name="Yoshinaga Y."/>
            <person name="Ng V."/>
            <person name="Grigoriev I.V."/>
            <person name="Munk R."/>
            <person name="Nuraida L."/>
            <person name="Wijaya C.H."/>
            <person name="Morales P.-C."/>
            <person name="Keasling J.D."/>
        </authorList>
    </citation>
    <scope>NUCLEOTIDE SEQUENCE [LARGE SCALE GENOMIC DNA]</scope>
    <source>
        <strain evidence="2 3">FGSC 2613</strain>
    </source>
</reference>
<evidence type="ECO:0000313" key="3">
    <source>
        <dbReference type="Proteomes" id="UP001451303"/>
    </source>
</evidence>
<keyword evidence="1" id="KW-0812">Transmembrane</keyword>
<comment type="caution">
    <text evidence="2">The sequence shown here is derived from an EMBL/GenBank/DDBJ whole genome shotgun (WGS) entry which is preliminary data.</text>
</comment>
<feature type="transmembrane region" description="Helical" evidence="1">
    <location>
        <begin position="6"/>
        <end position="26"/>
    </location>
</feature>
<dbReference type="Proteomes" id="UP001451303">
    <property type="component" value="Unassembled WGS sequence"/>
</dbReference>
<dbReference type="EMBL" id="JAVLET010000001">
    <property type="protein sequence ID" value="KAL0475963.1"/>
    <property type="molecule type" value="Genomic_DNA"/>
</dbReference>
<sequence>MTRYIVSLGSSLFLNKLFLFLILILIRHSRSTQYRPGYRSLRGAARVATSLRFSTTPACVVSVWARRLSQPCPICPVFKPGGIRYHFCAVGAKYQYYQGDLAGNDWLALRSTTKLNQVDSSSSLCPMLFLHHSTLSSTLYPRTSTSSAGLKSYPTETFLHSTSRTIQTHLLK</sequence>
<accession>A0ABR3DUG6</accession>
<organism evidence="2 3">
    <name type="scientific">Neurospora intermedia</name>
    <dbReference type="NCBI Taxonomy" id="5142"/>
    <lineage>
        <taxon>Eukaryota</taxon>
        <taxon>Fungi</taxon>
        <taxon>Dikarya</taxon>
        <taxon>Ascomycota</taxon>
        <taxon>Pezizomycotina</taxon>
        <taxon>Sordariomycetes</taxon>
        <taxon>Sordariomycetidae</taxon>
        <taxon>Sordariales</taxon>
        <taxon>Sordariaceae</taxon>
        <taxon>Neurospora</taxon>
    </lineage>
</organism>
<evidence type="ECO:0008006" key="4">
    <source>
        <dbReference type="Google" id="ProtNLM"/>
    </source>
</evidence>
<evidence type="ECO:0000313" key="2">
    <source>
        <dbReference type="EMBL" id="KAL0475963.1"/>
    </source>
</evidence>
<keyword evidence="1" id="KW-1133">Transmembrane helix</keyword>
<protein>
    <recommendedName>
        <fullName evidence="4">Secreted protein</fullName>
    </recommendedName>
</protein>
<proteinExistence type="predicted"/>